<dbReference type="SMART" id="SM00317">
    <property type="entry name" value="SET"/>
    <property type="match status" value="1"/>
</dbReference>
<keyword evidence="2" id="KW-0678">Repressor</keyword>
<keyword evidence="8" id="KW-0479">Metal-binding</keyword>
<evidence type="ECO:0000256" key="23">
    <source>
        <dbReference type="SAM" id="MobiDB-lite"/>
    </source>
</evidence>
<dbReference type="PROSITE" id="PS50157">
    <property type="entry name" value="ZINC_FINGER_C2H2_2"/>
    <property type="match status" value="4"/>
</dbReference>
<dbReference type="InterPro" id="IPR001214">
    <property type="entry name" value="SET_dom"/>
</dbReference>
<dbReference type="OrthoDB" id="2104723at2759"/>
<sequence length="1153" mass="129023">MPCRANEDKCVIKIEIPKIPTNYTGSGDLFAALFLAHSNYEAELKTALEKTINSLHFVLLKTYEYRQVIKIKMESSEWDPATLREEELDKLARTFLVPDAPTSPGETNRAEASLPRNLVLKPSQALNDVLGVWSTDYIPKGTRFGPLVGQVYVKDSVPVDANRKYFWRVYRNNEIFYYIDGYDVQKSNWMRYVNPAYSSESQNLIAGQHEMEIYFYTIKPILPNQELLVWYCREFAERLNYPLTGELMLQRIRQQVQQSTIPAEIVSSVDITIPLKESVIYERRCQMTPTEGSVRSDEGYHSNGYHDEILTPPEESSESDSENNYVLDFSKTTRTSNIQQNNNSNNSNNNNNININNSNNQTSVINNKNELIKQESVLVKNEYRKVKIKITKTYNNFSSTKGIELKDKDDILKRSITPELQQQKTTVISTSTTSISSEDELNDNKIIKSYYDTDNNCKNNSHTITTTTATIRPPYMTSPSSSILENILLRNSTDSNNNNNNSNNNNNNNSNVTSMHQNSNNNNNILQQTHNVGSTINVTNNSITPPPPSSPTEMAYSYKKSHRYGNILPCSPDSSSNLQIQSDCTSSNNTSHHVNSTSNHSSTTMQQSPGNLHSSSGNLLHQYNSTNHTSTTIPISKSNSNNNHQDEDDDDDDDDNNNNSNNSNNNIINENSNSNNNINSNSIHSSTVLTSTTSGLHSTSSSSSASTTTSPLLKSRKLKSPSPVTITTSTTILPNTATSTIGPSTIMYTNGTTTTTTTSNNNNGHIESSTGNNYSTNCNSNNNSTSVSPISSIRSPSTNYQYSIYHQNSTLHHNIAPLSINCAPYSPTPSTSIIYERNDNRRHDITNSHQLPTSSTMQIDCNQTNIVNGTHNLHLNHHNNLTIHSTSSTNINRYSPASSLSPDDRGCSQSGSLSPNSQGSRGYRSLPYPLKKKDGKMHYECNVCCKTFGQLSNLKVHLRTHSGERPFKCNVCTKSFTQLAHLQKHHLVHTGEKPHQCEICTKRFSSTSNLKTHLRLHSGQKPYACDLCPAKFTQFVHLKLHKRLHTNERPYTCQGCDKKYISASGLRTHWKTTSCRPNNIEDELALAAASPNYYEFGNEASVAGNMQKECEIEHIDNYERRNGAHSTTLHNLENSVGRPSVIESSQPHIIECT</sequence>
<evidence type="ECO:0000256" key="3">
    <source>
        <dbReference type="ARBA" id="ARBA00022499"/>
    </source>
</evidence>
<evidence type="ECO:0000256" key="5">
    <source>
        <dbReference type="ARBA" id="ARBA00022603"/>
    </source>
</evidence>
<feature type="compositionally biased region" description="Low complexity" evidence="23">
    <location>
        <begin position="720"/>
        <end position="737"/>
    </location>
</feature>
<evidence type="ECO:0000313" key="26">
    <source>
        <dbReference type="EMBL" id="KAF7994478.1"/>
    </source>
</evidence>
<dbReference type="PROSITE" id="PS00028">
    <property type="entry name" value="ZINC_FINGER_C2H2_1"/>
    <property type="match status" value="4"/>
</dbReference>
<feature type="compositionally biased region" description="Acidic residues" evidence="23">
    <location>
        <begin position="646"/>
        <end position="656"/>
    </location>
</feature>
<dbReference type="GO" id="GO:0000978">
    <property type="term" value="F:RNA polymerase II cis-regulatory region sequence-specific DNA binding"/>
    <property type="evidence" value="ECO:0007669"/>
    <property type="project" value="TreeGrafter"/>
</dbReference>
<dbReference type="Pfam" id="PF21549">
    <property type="entry name" value="PRDM2_PR"/>
    <property type="match status" value="1"/>
</dbReference>
<protein>
    <recommendedName>
        <fullName evidence="19">PR domain zinc finger protein 1</fullName>
    </recommendedName>
    <alternativeName>
        <fullName evidence="20">Beta-interferon gene positive regulatory domain I-binding factor</fullName>
    </alternativeName>
    <alternativeName>
        <fullName evidence="21">PR domain-containing protein 1</fullName>
    </alternativeName>
</protein>
<evidence type="ECO:0000256" key="9">
    <source>
        <dbReference type="ARBA" id="ARBA00022737"/>
    </source>
</evidence>
<dbReference type="InterPro" id="IPR046341">
    <property type="entry name" value="SET_dom_sf"/>
</dbReference>
<feature type="compositionally biased region" description="Low complexity" evidence="23">
    <location>
        <begin position="585"/>
        <end position="604"/>
    </location>
</feature>
<dbReference type="GO" id="GO:0005634">
    <property type="term" value="C:nucleus"/>
    <property type="evidence" value="ECO:0007669"/>
    <property type="project" value="UniProtKB-SubCell"/>
</dbReference>
<dbReference type="SUPFAM" id="SSF82199">
    <property type="entry name" value="SET domain"/>
    <property type="match status" value="1"/>
</dbReference>
<dbReference type="GO" id="GO:0005737">
    <property type="term" value="C:cytoplasm"/>
    <property type="evidence" value="ECO:0007669"/>
    <property type="project" value="TreeGrafter"/>
</dbReference>
<keyword evidence="13" id="KW-0805">Transcription regulation</keyword>
<dbReference type="Proteomes" id="UP000639338">
    <property type="component" value="Unassembled WGS sequence"/>
</dbReference>
<dbReference type="FunFam" id="2.170.270.10:FF:000019">
    <property type="entry name" value="PR domain zinc finger protein 1"/>
    <property type="match status" value="1"/>
</dbReference>
<dbReference type="FunFam" id="3.30.160.60:FF:000833">
    <property type="entry name" value="PR domain zinc finger protein"/>
    <property type="match status" value="1"/>
</dbReference>
<evidence type="ECO:0000256" key="18">
    <source>
        <dbReference type="ARBA" id="ARBA00063130"/>
    </source>
</evidence>
<dbReference type="Gene3D" id="2.170.270.10">
    <property type="entry name" value="SET domain"/>
    <property type="match status" value="1"/>
</dbReference>
<dbReference type="FunFam" id="3.30.160.60:FF:000211">
    <property type="entry name" value="PR domain zinc finger protein 1"/>
    <property type="match status" value="1"/>
</dbReference>
<keyword evidence="9" id="KW-0677">Repeat</keyword>
<evidence type="ECO:0000256" key="4">
    <source>
        <dbReference type="ARBA" id="ARBA00022588"/>
    </source>
</evidence>
<accession>A0A834XY81</accession>
<proteinExistence type="predicted"/>
<dbReference type="SUPFAM" id="SSF53613">
    <property type="entry name" value="Ribokinase-like"/>
    <property type="match status" value="1"/>
</dbReference>
<keyword evidence="17" id="KW-0539">Nucleus</keyword>
<feature type="region of interest" description="Disordered" evidence="23">
    <location>
        <begin position="751"/>
        <end position="792"/>
    </location>
</feature>
<dbReference type="SMART" id="SM00355">
    <property type="entry name" value="ZnF_C2H2"/>
    <property type="match status" value="5"/>
</dbReference>
<keyword evidence="3" id="KW-1017">Isopeptide bond</keyword>
<evidence type="ECO:0000256" key="7">
    <source>
        <dbReference type="ARBA" id="ARBA00022691"/>
    </source>
</evidence>
<evidence type="ECO:0000256" key="20">
    <source>
        <dbReference type="ARBA" id="ARBA00078797"/>
    </source>
</evidence>
<dbReference type="PANTHER" id="PTHR16515:SF59">
    <property type="entry name" value="PR DOMAIN ZINC FINGER PROTEIN 1"/>
    <property type="match status" value="1"/>
</dbReference>
<feature type="region of interest" description="Disordered" evidence="23">
    <location>
        <begin position="569"/>
        <end position="737"/>
    </location>
</feature>
<dbReference type="InterPro" id="IPR044413">
    <property type="entry name" value="PRDM1_PR-SET"/>
</dbReference>
<feature type="region of interest" description="Disordered" evidence="23">
    <location>
        <begin position="287"/>
        <end position="323"/>
    </location>
</feature>
<dbReference type="FunFam" id="3.30.160.60:FF:000262">
    <property type="entry name" value="PR domain zinc finger protein 1"/>
    <property type="match status" value="1"/>
</dbReference>
<evidence type="ECO:0000256" key="22">
    <source>
        <dbReference type="PROSITE-ProRule" id="PRU00042"/>
    </source>
</evidence>
<name>A0A834XY81_APHGI</name>
<feature type="compositionally biased region" description="Low complexity" evidence="23">
    <location>
        <begin position="495"/>
        <end position="511"/>
    </location>
</feature>
<dbReference type="GO" id="GO:0032259">
    <property type="term" value="P:methylation"/>
    <property type="evidence" value="ECO:0007669"/>
    <property type="project" value="UniProtKB-KW"/>
</dbReference>
<feature type="compositionally biased region" description="Low complexity" evidence="23">
    <location>
        <begin position="657"/>
        <end position="713"/>
    </location>
</feature>
<dbReference type="FunFam" id="3.30.160.60:FF:000132">
    <property type="entry name" value="PR domain zinc finger protein 1"/>
    <property type="match status" value="1"/>
</dbReference>
<dbReference type="AlphaFoldDB" id="A0A834XY81"/>
<evidence type="ECO:0000313" key="27">
    <source>
        <dbReference type="Proteomes" id="UP000639338"/>
    </source>
</evidence>
<evidence type="ECO:0000259" key="24">
    <source>
        <dbReference type="PROSITE" id="PS50157"/>
    </source>
</evidence>
<evidence type="ECO:0000256" key="1">
    <source>
        <dbReference type="ARBA" id="ARBA00004123"/>
    </source>
</evidence>
<dbReference type="PANTHER" id="PTHR16515">
    <property type="entry name" value="PR DOMAIN ZINC FINGER PROTEIN"/>
    <property type="match status" value="1"/>
</dbReference>
<evidence type="ECO:0000256" key="10">
    <source>
        <dbReference type="ARBA" id="ARBA00022771"/>
    </source>
</evidence>
<dbReference type="SUPFAM" id="SSF57667">
    <property type="entry name" value="beta-beta-alpha zinc fingers"/>
    <property type="match status" value="3"/>
</dbReference>
<dbReference type="GO" id="GO:0045087">
    <property type="term" value="P:innate immune response"/>
    <property type="evidence" value="ECO:0007669"/>
    <property type="project" value="UniProtKB-KW"/>
</dbReference>
<comment type="caution">
    <text evidence="26">The sequence shown here is derived from an EMBL/GenBank/DDBJ whole genome shotgun (WGS) entry which is preliminary data.</text>
</comment>
<evidence type="ECO:0000256" key="11">
    <source>
        <dbReference type="ARBA" id="ARBA00022833"/>
    </source>
</evidence>
<keyword evidence="15" id="KW-1064">Adaptive immunity</keyword>
<keyword evidence="10 22" id="KW-0863">Zinc-finger</keyword>
<organism evidence="26 27">
    <name type="scientific">Aphidius gifuensis</name>
    <name type="common">Parasitoid wasp</name>
    <dbReference type="NCBI Taxonomy" id="684658"/>
    <lineage>
        <taxon>Eukaryota</taxon>
        <taxon>Metazoa</taxon>
        <taxon>Ecdysozoa</taxon>
        <taxon>Arthropoda</taxon>
        <taxon>Hexapoda</taxon>
        <taxon>Insecta</taxon>
        <taxon>Pterygota</taxon>
        <taxon>Neoptera</taxon>
        <taxon>Endopterygota</taxon>
        <taxon>Hymenoptera</taxon>
        <taxon>Apocrita</taxon>
        <taxon>Ichneumonoidea</taxon>
        <taxon>Braconidae</taxon>
        <taxon>Aphidiinae</taxon>
        <taxon>Aphidius</taxon>
    </lineage>
</organism>
<keyword evidence="4" id="KW-0399">Innate immunity</keyword>
<dbReference type="Pfam" id="PF00096">
    <property type="entry name" value="zf-C2H2"/>
    <property type="match status" value="4"/>
</dbReference>
<comment type="subunit">
    <text evidence="18">Interacts with PRMT5. Interacts with FBXO10. Interacts with FBXO11. Interacts with multiple nuclear sumoylation E3 ligases, including CBX4, PIAS1, PIAS2, PIAS3, PIAS4, PML and RNF4, but not RANBP2. Interacts with LDB1, SMARCD3 and SMARCC1. Interacts with EEIG1; following TNFSF11/RANKL stimulation in bone marrow-derived macrophages, the interaction promotes the binding of PRDM1/BLIMP1 to the gene promoter of IRF8.</text>
</comment>
<dbReference type="InterPro" id="IPR050331">
    <property type="entry name" value="Zinc_finger"/>
</dbReference>
<dbReference type="FunFam" id="3.30.160.60:FF:000748">
    <property type="entry name" value="PR domain zinc finger protein"/>
    <property type="match status" value="1"/>
</dbReference>
<keyword evidence="6" id="KW-0808">Transferase</keyword>
<feature type="region of interest" description="Disordered" evidence="23">
    <location>
        <begin position="536"/>
        <end position="555"/>
    </location>
</feature>
<feature type="domain" description="SET" evidence="25">
    <location>
        <begin position="116"/>
        <end position="232"/>
    </location>
</feature>
<dbReference type="GO" id="GO:0008757">
    <property type="term" value="F:S-adenosylmethionine-dependent methyltransferase activity"/>
    <property type="evidence" value="ECO:0007669"/>
    <property type="project" value="UniProtKB-ARBA"/>
</dbReference>
<evidence type="ECO:0000256" key="15">
    <source>
        <dbReference type="ARBA" id="ARBA00023130"/>
    </source>
</evidence>
<dbReference type="GO" id="GO:0045165">
    <property type="term" value="P:cell fate commitment"/>
    <property type="evidence" value="ECO:0007669"/>
    <property type="project" value="TreeGrafter"/>
</dbReference>
<evidence type="ECO:0000256" key="16">
    <source>
        <dbReference type="ARBA" id="ARBA00023163"/>
    </source>
</evidence>
<evidence type="ECO:0000256" key="8">
    <source>
        <dbReference type="ARBA" id="ARBA00022723"/>
    </source>
</evidence>
<keyword evidence="14" id="KW-0238">DNA-binding</keyword>
<reference evidence="26 27" key="1">
    <citation type="submission" date="2020-08" db="EMBL/GenBank/DDBJ databases">
        <title>Aphidius gifuensis genome sequencing and assembly.</title>
        <authorList>
            <person name="Du Z."/>
        </authorList>
    </citation>
    <scope>NUCLEOTIDE SEQUENCE [LARGE SCALE GENOMIC DNA]</scope>
    <source>
        <strain evidence="26">YNYX2018</strain>
        <tissue evidence="26">Adults</tissue>
    </source>
</reference>
<dbReference type="CDD" id="cd19187">
    <property type="entry name" value="PR-SET_PRDM1"/>
    <property type="match status" value="1"/>
</dbReference>
<dbReference type="Gene3D" id="3.40.1190.20">
    <property type="match status" value="1"/>
</dbReference>
<gene>
    <name evidence="26" type="ORF">HCN44_003950</name>
</gene>
<feature type="region of interest" description="Disordered" evidence="23">
    <location>
        <begin position="887"/>
        <end position="928"/>
    </location>
</feature>
<keyword evidence="5" id="KW-0489">Methyltransferase</keyword>
<dbReference type="GO" id="GO:0008270">
    <property type="term" value="F:zinc ion binding"/>
    <property type="evidence" value="ECO:0007669"/>
    <property type="project" value="UniProtKB-KW"/>
</dbReference>
<evidence type="ECO:0000259" key="25">
    <source>
        <dbReference type="PROSITE" id="PS50280"/>
    </source>
</evidence>
<dbReference type="GO" id="GO:0008276">
    <property type="term" value="F:protein methyltransferase activity"/>
    <property type="evidence" value="ECO:0007669"/>
    <property type="project" value="UniProtKB-ARBA"/>
</dbReference>
<feature type="domain" description="C2H2-type" evidence="24">
    <location>
        <begin position="1023"/>
        <end position="1050"/>
    </location>
</feature>
<feature type="compositionally biased region" description="Polar residues" evidence="23">
    <location>
        <begin position="893"/>
        <end position="920"/>
    </location>
</feature>
<evidence type="ECO:0000256" key="12">
    <source>
        <dbReference type="ARBA" id="ARBA00022859"/>
    </source>
</evidence>
<evidence type="ECO:0000256" key="17">
    <source>
        <dbReference type="ARBA" id="ARBA00023242"/>
    </source>
</evidence>
<dbReference type="InterPro" id="IPR036236">
    <property type="entry name" value="Znf_C2H2_sf"/>
</dbReference>
<dbReference type="GO" id="GO:0001227">
    <property type="term" value="F:DNA-binding transcription repressor activity, RNA polymerase II-specific"/>
    <property type="evidence" value="ECO:0007669"/>
    <property type="project" value="InterPro"/>
</dbReference>
<evidence type="ECO:0000256" key="14">
    <source>
        <dbReference type="ARBA" id="ARBA00023125"/>
    </source>
</evidence>
<dbReference type="EMBL" id="JACMRX010000002">
    <property type="protein sequence ID" value="KAF7994478.1"/>
    <property type="molecule type" value="Genomic_DNA"/>
</dbReference>
<evidence type="ECO:0000256" key="21">
    <source>
        <dbReference type="ARBA" id="ARBA00082169"/>
    </source>
</evidence>
<dbReference type="InterPro" id="IPR013087">
    <property type="entry name" value="Znf_C2H2_type"/>
</dbReference>
<feature type="compositionally biased region" description="Basic and acidic residues" evidence="23">
    <location>
        <begin position="294"/>
        <end position="309"/>
    </location>
</feature>
<feature type="compositionally biased region" description="Polar residues" evidence="23">
    <location>
        <begin position="572"/>
        <end position="584"/>
    </location>
</feature>
<evidence type="ECO:0000256" key="19">
    <source>
        <dbReference type="ARBA" id="ARBA00067594"/>
    </source>
</evidence>
<dbReference type="PROSITE" id="PS50280">
    <property type="entry name" value="SET"/>
    <property type="match status" value="1"/>
</dbReference>
<feature type="region of interest" description="Disordered" evidence="23">
    <location>
        <begin position="491"/>
        <end position="526"/>
    </location>
</feature>
<keyword evidence="12" id="KW-0391">Immunity</keyword>
<dbReference type="GO" id="GO:0008170">
    <property type="term" value="F:N-methyltransferase activity"/>
    <property type="evidence" value="ECO:0007669"/>
    <property type="project" value="UniProtKB-ARBA"/>
</dbReference>
<comment type="subcellular location">
    <subcellularLocation>
        <location evidence="1">Nucleus</location>
    </subcellularLocation>
</comment>
<keyword evidence="16" id="KW-0804">Transcription</keyword>
<keyword evidence="7" id="KW-0949">S-adenosyl-L-methionine</keyword>
<dbReference type="InterPro" id="IPR029056">
    <property type="entry name" value="Ribokinase-like"/>
</dbReference>
<feature type="compositionally biased region" description="Polar residues" evidence="23">
    <location>
        <begin position="605"/>
        <end position="637"/>
    </location>
</feature>
<evidence type="ECO:0000256" key="6">
    <source>
        <dbReference type="ARBA" id="ARBA00022679"/>
    </source>
</evidence>
<dbReference type="GO" id="GO:0002250">
    <property type="term" value="P:adaptive immune response"/>
    <property type="evidence" value="ECO:0007669"/>
    <property type="project" value="UniProtKB-KW"/>
</dbReference>
<feature type="region of interest" description="Disordered" evidence="23">
    <location>
        <begin position="336"/>
        <end position="361"/>
    </location>
</feature>
<evidence type="ECO:0000256" key="2">
    <source>
        <dbReference type="ARBA" id="ARBA00022491"/>
    </source>
</evidence>
<dbReference type="Gene3D" id="3.30.160.60">
    <property type="entry name" value="Classic Zinc Finger"/>
    <property type="match status" value="5"/>
</dbReference>
<evidence type="ECO:0000256" key="13">
    <source>
        <dbReference type="ARBA" id="ARBA00023015"/>
    </source>
</evidence>
<feature type="domain" description="C2H2-type" evidence="24">
    <location>
        <begin position="939"/>
        <end position="966"/>
    </location>
</feature>
<keyword evidence="27" id="KW-1185">Reference proteome</keyword>
<keyword evidence="11" id="KW-0862">Zinc</keyword>
<feature type="domain" description="C2H2-type" evidence="24">
    <location>
        <begin position="995"/>
        <end position="1022"/>
    </location>
</feature>
<feature type="domain" description="C2H2-type" evidence="24">
    <location>
        <begin position="967"/>
        <end position="994"/>
    </location>
</feature>